<feature type="domain" description="WGR" evidence="1">
    <location>
        <begin position="18"/>
        <end position="101"/>
    </location>
</feature>
<protein>
    <recommendedName>
        <fullName evidence="1">WGR domain-containing protein</fullName>
    </recommendedName>
</protein>
<evidence type="ECO:0000313" key="2">
    <source>
        <dbReference type="EMBL" id="GLS20215.1"/>
    </source>
</evidence>
<reference evidence="3" key="1">
    <citation type="journal article" date="2019" name="Int. J. Syst. Evol. Microbiol.">
        <title>The Global Catalogue of Microorganisms (GCM) 10K type strain sequencing project: providing services to taxonomists for standard genome sequencing and annotation.</title>
        <authorList>
            <consortium name="The Broad Institute Genomics Platform"/>
            <consortium name="The Broad Institute Genome Sequencing Center for Infectious Disease"/>
            <person name="Wu L."/>
            <person name="Ma J."/>
        </authorList>
    </citation>
    <scope>NUCLEOTIDE SEQUENCE [LARGE SCALE GENOMIC DNA]</scope>
    <source>
        <strain evidence="3">NBRC 101365</strain>
    </source>
</reference>
<name>A0ABQ6CMU7_9HYPH</name>
<evidence type="ECO:0000259" key="1">
    <source>
        <dbReference type="PROSITE" id="PS51977"/>
    </source>
</evidence>
<accession>A0ABQ6CMU7</accession>
<dbReference type="Gene3D" id="2.20.140.10">
    <property type="entry name" value="WGR domain"/>
    <property type="match status" value="1"/>
</dbReference>
<gene>
    <name evidence="2" type="ORF">GCM10007874_32320</name>
</gene>
<dbReference type="InterPro" id="IPR036930">
    <property type="entry name" value="WGR_dom_sf"/>
</dbReference>
<proteinExistence type="predicted"/>
<dbReference type="CDD" id="cd07996">
    <property type="entry name" value="WGR_MMR_like"/>
    <property type="match status" value="1"/>
</dbReference>
<sequence length="101" mass="11835">MRWTRDGQRRDIAKMDATATLEENLSFLVLERREEACNIARYYVLSVEPSLFGDASLVREWGRIGSRGRRLIELHGTTQLAAEALDRWLARKKRRKYSVRP</sequence>
<dbReference type="SMART" id="SM00773">
    <property type="entry name" value="WGR"/>
    <property type="match status" value="1"/>
</dbReference>
<evidence type="ECO:0000313" key="3">
    <source>
        <dbReference type="Proteomes" id="UP001156882"/>
    </source>
</evidence>
<organism evidence="2 3">
    <name type="scientific">Labrys miyagiensis</name>
    <dbReference type="NCBI Taxonomy" id="346912"/>
    <lineage>
        <taxon>Bacteria</taxon>
        <taxon>Pseudomonadati</taxon>
        <taxon>Pseudomonadota</taxon>
        <taxon>Alphaproteobacteria</taxon>
        <taxon>Hyphomicrobiales</taxon>
        <taxon>Xanthobacteraceae</taxon>
        <taxon>Labrys</taxon>
    </lineage>
</organism>
<dbReference type="RefSeq" id="WP_284313315.1">
    <property type="nucleotide sequence ID" value="NZ_BSPC01000027.1"/>
</dbReference>
<dbReference type="InterPro" id="IPR049809">
    <property type="entry name" value="YehF/YfeS-like_WGR"/>
</dbReference>
<dbReference type="SUPFAM" id="SSF142921">
    <property type="entry name" value="WGR domain-like"/>
    <property type="match status" value="1"/>
</dbReference>
<dbReference type="InterPro" id="IPR008893">
    <property type="entry name" value="WGR_domain"/>
</dbReference>
<comment type="caution">
    <text evidence="2">The sequence shown here is derived from an EMBL/GenBank/DDBJ whole genome shotgun (WGS) entry which is preliminary data.</text>
</comment>
<dbReference type="EMBL" id="BSPC01000027">
    <property type="protein sequence ID" value="GLS20215.1"/>
    <property type="molecule type" value="Genomic_DNA"/>
</dbReference>
<dbReference type="Pfam" id="PF05406">
    <property type="entry name" value="WGR"/>
    <property type="match status" value="1"/>
</dbReference>
<dbReference type="Proteomes" id="UP001156882">
    <property type="component" value="Unassembled WGS sequence"/>
</dbReference>
<dbReference type="PROSITE" id="PS51977">
    <property type="entry name" value="WGR"/>
    <property type="match status" value="1"/>
</dbReference>
<keyword evidence="3" id="KW-1185">Reference proteome</keyword>